<dbReference type="EMBL" id="JAAIUW010000004">
    <property type="protein sequence ID" value="KAF7835693.1"/>
    <property type="molecule type" value="Genomic_DNA"/>
</dbReference>
<comment type="caution">
    <text evidence="1">The sequence shown here is derived from an EMBL/GenBank/DDBJ whole genome shotgun (WGS) entry which is preliminary data.</text>
</comment>
<dbReference type="AlphaFoldDB" id="A0A834X183"/>
<evidence type="ECO:0000313" key="2">
    <source>
        <dbReference type="Proteomes" id="UP000634136"/>
    </source>
</evidence>
<name>A0A834X183_9FABA</name>
<proteinExistence type="predicted"/>
<reference evidence="1" key="1">
    <citation type="submission" date="2020-09" db="EMBL/GenBank/DDBJ databases">
        <title>Genome-Enabled Discovery of Anthraquinone Biosynthesis in Senna tora.</title>
        <authorList>
            <person name="Kang S.-H."/>
            <person name="Pandey R.P."/>
            <person name="Lee C.-M."/>
            <person name="Sim J.-S."/>
            <person name="Jeong J.-T."/>
            <person name="Choi B.-S."/>
            <person name="Jung M."/>
            <person name="Ginzburg D."/>
            <person name="Zhao K."/>
            <person name="Won S.Y."/>
            <person name="Oh T.-J."/>
            <person name="Yu Y."/>
            <person name="Kim N.-H."/>
            <person name="Lee O.R."/>
            <person name="Lee T.-H."/>
            <person name="Bashyal P."/>
            <person name="Kim T.-S."/>
            <person name="Lee W.-H."/>
            <person name="Kawkins C."/>
            <person name="Kim C.-K."/>
            <person name="Kim J.S."/>
            <person name="Ahn B.O."/>
            <person name="Rhee S.Y."/>
            <person name="Sohng J.K."/>
        </authorList>
    </citation>
    <scope>NUCLEOTIDE SEQUENCE</scope>
    <source>
        <tissue evidence="1">Leaf</tissue>
    </source>
</reference>
<evidence type="ECO:0000313" key="1">
    <source>
        <dbReference type="EMBL" id="KAF7835693.1"/>
    </source>
</evidence>
<organism evidence="1 2">
    <name type="scientific">Senna tora</name>
    <dbReference type="NCBI Taxonomy" id="362788"/>
    <lineage>
        <taxon>Eukaryota</taxon>
        <taxon>Viridiplantae</taxon>
        <taxon>Streptophyta</taxon>
        <taxon>Embryophyta</taxon>
        <taxon>Tracheophyta</taxon>
        <taxon>Spermatophyta</taxon>
        <taxon>Magnoliopsida</taxon>
        <taxon>eudicotyledons</taxon>
        <taxon>Gunneridae</taxon>
        <taxon>Pentapetalae</taxon>
        <taxon>rosids</taxon>
        <taxon>fabids</taxon>
        <taxon>Fabales</taxon>
        <taxon>Fabaceae</taxon>
        <taxon>Caesalpinioideae</taxon>
        <taxon>Cassia clade</taxon>
        <taxon>Senna</taxon>
    </lineage>
</organism>
<sequence length="52" mass="6020">MNYHLLGAQNYDPTVNHVHPPQIYMALTWQGFPGPVLLYCAKLTTEWGWCKD</sequence>
<dbReference type="Proteomes" id="UP000634136">
    <property type="component" value="Unassembled WGS sequence"/>
</dbReference>
<keyword evidence="2" id="KW-1185">Reference proteome</keyword>
<accession>A0A834X183</accession>
<protein>
    <submittedName>
        <fullName evidence="1">Uncharacterized protein</fullName>
    </submittedName>
</protein>
<gene>
    <name evidence="1" type="ORF">G2W53_010552</name>
</gene>